<feature type="domain" description="DUF4005" evidence="5">
    <location>
        <begin position="337"/>
        <end position="415"/>
    </location>
</feature>
<dbReference type="EMBL" id="JAQQAF010000002">
    <property type="protein sequence ID" value="KAJ8506414.1"/>
    <property type="molecule type" value="Genomic_DNA"/>
</dbReference>
<dbReference type="InterPro" id="IPR025064">
    <property type="entry name" value="DUF4005"/>
</dbReference>
<keyword evidence="7" id="KW-1185">Reference proteome</keyword>
<dbReference type="AlphaFoldDB" id="A0AAV8RRH8"/>
<dbReference type="SUPFAM" id="SSF56112">
    <property type="entry name" value="Protein kinase-like (PK-like)"/>
    <property type="match status" value="1"/>
</dbReference>
<evidence type="ECO:0000313" key="6">
    <source>
        <dbReference type="EMBL" id="KAJ8506414.1"/>
    </source>
</evidence>
<evidence type="ECO:0000313" key="7">
    <source>
        <dbReference type="Proteomes" id="UP001222027"/>
    </source>
</evidence>
<dbReference type="Pfam" id="PF00612">
    <property type="entry name" value="IQ"/>
    <property type="match status" value="1"/>
</dbReference>
<feature type="region of interest" description="Disordered" evidence="4">
    <location>
        <begin position="380"/>
        <end position="406"/>
    </location>
</feature>
<feature type="region of interest" description="Disordered" evidence="4">
    <location>
        <begin position="1"/>
        <end position="28"/>
    </location>
</feature>
<comment type="similarity">
    <text evidence="2">Belongs to the IQD family.</text>
</comment>
<dbReference type="CDD" id="cd23767">
    <property type="entry name" value="IQCD"/>
    <property type="match status" value="1"/>
</dbReference>
<dbReference type="Pfam" id="PF13178">
    <property type="entry name" value="DUF4005"/>
    <property type="match status" value="1"/>
</dbReference>
<reference evidence="6 7" key="1">
    <citation type="submission" date="2022-12" db="EMBL/GenBank/DDBJ databases">
        <title>Chromosome-scale assembly of the Ensete ventricosum genome.</title>
        <authorList>
            <person name="Dussert Y."/>
            <person name="Stocks J."/>
            <person name="Wendawek A."/>
            <person name="Woldeyes F."/>
            <person name="Nichols R.A."/>
            <person name="Borrell J.S."/>
        </authorList>
    </citation>
    <scope>NUCLEOTIDE SEQUENCE [LARGE SCALE GENOMIC DNA]</scope>
    <source>
        <strain evidence="7">cv. Maze</strain>
        <tissue evidence="6">Seeds</tissue>
    </source>
</reference>
<proteinExistence type="inferred from homology"/>
<feature type="region of interest" description="Disordered" evidence="4">
    <location>
        <begin position="337"/>
        <end position="361"/>
    </location>
</feature>
<feature type="compositionally biased region" description="Polar residues" evidence="4">
    <location>
        <begin position="338"/>
        <end position="347"/>
    </location>
</feature>
<dbReference type="Proteomes" id="UP001222027">
    <property type="component" value="Unassembled WGS sequence"/>
</dbReference>
<name>A0AAV8RRH8_ENSVE</name>
<dbReference type="PANTHER" id="PTHR32295:SF11">
    <property type="entry name" value="PROTEIN IQ-DOMAIN 22"/>
    <property type="match status" value="1"/>
</dbReference>
<dbReference type="GO" id="GO:0005516">
    <property type="term" value="F:calmodulin binding"/>
    <property type="evidence" value="ECO:0007669"/>
    <property type="project" value="UniProtKB-KW"/>
</dbReference>
<dbReference type="Gene3D" id="1.20.5.190">
    <property type="match status" value="1"/>
</dbReference>
<gene>
    <name evidence="6" type="ORF">OPV22_007300</name>
</gene>
<sequence length="616" mass="68342">MGRTTRWLRGLFGGKKADPGGNPADARPAKDKRVWGFVMPFREQGSNHQHRRRQRRGEQTAAVTLERKYREAAEEEQNKRAIAVAAATAAVAEAAVVAAQAAAAVVRLTSSGRAAVGFTPAAASKREEKAAIKIQAAFRGFLARKALKALKGLVKLQALVRGNIVRKQAAETLRCMQALVRVQARARACRVLRSERSKFEKTPGEGHARTVRRPASGDRDRANSGGWNWLDQWVEERYWDGQESARKTGVGASMDDEKNAKILEVDPGKPQFHHKRRNTYIHSSSSTLTSDQNSLSFVTLLGSASMESTGAQRSVPGQQSMDHLMFPFEAGEYGESPQFCSASSRPGSSRKGPVTPSKSECSQSLCCGYSDYPNYMANTESSKAKVRSHSAPKQRSDRHDPLAQRSSSLHANFSIKAYPGSGRLDSGDKAPFRWSEALCGKGSVCGVRLISCNNQIKELQERKNPKGAFVIHGKMEMTRSDVWSNLHLKGITKAMRNSFLDSEAGEIIKILRTPTPEEIKCVNPYYTEFKFPQIKAHPWHKLFHKWIPPGAVDLVSRLLRYSPNLCFTSLEACAHPFFDELRDPSTHVCRMETPFLLCSASQLKSLKLLPLNWYNA</sequence>
<evidence type="ECO:0000259" key="5">
    <source>
        <dbReference type="Pfam" id="PF13178"/>
    </source>
</evidence>
<dbReference type="InterPro" id="IPR000048">
    <property type="entry name" value="IQ_motif_EF-hand-BS"/>
</dbReference>
<evidence type="ECO:0000256" key="4">
    <source>
        <dbReference type="SAM" id="MobiDB-lite"/>
    </source>
</evidence>
<dbReference type="SMART" id="SM00015">
    <property type="entry name" value="IQ"/>
    <property type="match status" value="2"/>
</dbReference>
<comment type="caution">
    <text evidence="6">The sequence shown here is derived from an EMBL/GenBank/DDBJ whole genome shotgun (WGS) entry which is preliminary data.</text>
</comment>
<dbReference type="Gene3D" id="1.10.510.10">
    <property type="entry name" value="Transferase(Phosphotransferase) domain 1"/>
    <property type="match status" value="1"/>
</dbReference>
<feature type="region of interest" description="Disordered" evidence="4">
    <location>
        <begin position="200"/>
        <end position="222"/>
    </location>
</feature>
<evidence type="ECO:0000256" key="1">
    <source>
        <dbReference type="ARBA" id="ARBA00022860"/>
    </source>
</evidence>
<protein>
    <recommendedName>
        <fullName evidence="5">DUF4005 domain-containing protein</fullName>
    </recommendedName>
</protein>
<keyword evidence="1" id="KW-0112">Calmodulin-binding</keyword>
<accession>A0AAV8RRH8</accession>
<evidence type="ECO:0000256" key="3">
    <source>
        <dbReference type="ARBA" id="ARBA00024378"/>
    </source>
</evidence>
<evidence type="ECO:0000256" key="2">
    <source>
        <dbReference type="ARBA" id="ARBA00024341"/>
    </source>
</evidence>
<organism evidence="6 7">
    <name type="scientific">Ensete ventricosum</name>
    <name type="common">Abyssinian banana</name>
    <name type="synonym">Musa ensete</name>
    <dbReference type="NCBI Taxonomy" id="4639"/>
    <lineage>
        <taxon>Eukaryota</taxon>
        <taxon>Viridiplantae</taxon>
        <taxon>Streptophyta</taxon>
        <taxon>Embryophyta</taxon>
        <taxon>Tracheophyta</taxon>
        <taxon>Spermatophyta</taxon>
        <taxon>Magnoliopsida</taxon>
        <taxon>Liliopsida</taxon>
        <taxon>Zingiberales</taxon>
        <taxon>Musaceae</taxon>
        <taxon>Ensete</taxon>
    </lineage>
</organism>
<dbReference type="PROSITE" id="PS50096">
    <property type="entry name" value="IQ"/>
    <property type="match status" value="2"/>
</dbReference>
<comment type="subunit">
    <text evidence="3">Binds to multiple calmodulin (CaM) in the presence of Ca(2+) and CaM-like proteins.</text>
</comment>
<dbReference type="PANTHER" id="PTHR32295">
    <property type="entry name" value="IQ-DOMAIN 5-RELATED"/>
    <property type="match status" value="1"/>
</dbReference>
<feature type="region of interest" description="Disordered" evidence="4">
    <location>
        <begin position="41"/>
        <end position="61"/>
    </location>
</feature>
<dbReference type="InterPro" id="IPR011009">
    <property type="entry name" value="Kinase-like_dom_sf"/>
</dbReference>